<feature type="domain" description="TauD/TfdA-like" evidence="2">
    <location>
        <begin position="89"/>
        <end position="348"/>
    </location>
</feature>
<proteinExistence type="predicted"/>
<dbReference type="InterPro" id="IPR003819">
    <property type="entry name" value="TauD/TfdA-like"/>
</dbReference>
<sequence>MDQYVDSFPYFPDRTEYEARARSVPQHEIEEAVLPEGFPIYLSSKMAWDRESISSYEDDYILKLDDSQLKEIDDALQHFKALGQPLELLSPATFPLPSLHSVLRGVSDNIHKGTGFSLVRGIPVDRYSAEENMIIYVGISSHIGRMRGRQGYQYNVSPVDVVVTHITDMRPPSDPTLSVRVAGYTNEDMPFHTDDGDIVSLFALGEPAEGGESQLASGWRVYNELARTRPDIIQVLASDWPIPRSKKEDPFLYRPLIHYQNCSGTPERLLINFSRRWLAGYGDLKRTRLLSVRQAEALDALHFLAERFHISMKLQKGDMQFFNNWSILHARRGYKDGPQQKRHLLRLWLRDPDNAWPTPKLLQHKLDAIYSKEQSRGPQGPILPGFPPNLCDSLKKRWKPIFVLTRKGDPAEKFGAPAIASPLPGTRSEDSFRFIKNCLQECLVNHNCSISMFRSRRHALFRRTTVDDGLDQKEPDGMADAGVPFRLIDVRAFCGDHSHDIECGHNVRLVENLPVCPKYMTLSHCWGKRLDANGITTRGNLPSRMKEINLDDLPANFWDAISINRRLGIRYLWIDALCIIQDSQDDWAQESVKMGHIYDGSYLTIAASASEDSNGGCYRGAGIRQDSLGGGTLIEITNKLGDISRETSTLILWAPTLSDDDPLREPAPLVGCPLSQRGWVFQERILSPRTIHFTNSQLVWECREVYEMEDRLPFVTPHDTLSLAMDREISPDWIKRIWYNWLIGFGYSSRKFTVMEDRLIAIAGIARSLHERTGIPYIAGLWAKNLGFGLGWLEVPNDGTEDPSRLSNRPYARRRPTWTWASTDHEFQYSLRNFIEDRDLHYVDSRIKTLGNVDDPFTIITGGWLKIRGGVYRGSGSYFTELHLDRSQEVVPFATERSQLESSVFNWNGALSQPYYIRLGQFSTRPTYRTVVVRESWLIVRRVEAEEEEEKEYERLGIAYRTHTSSLDEGEGQDTTEEYRRLSIGYPVPTKRLENEWYWVEEKGKKKLTPAFRVMDLKLV</sequence>
<dbReference type="EMBL" id="QQZZ01000144">
    <property type="protein sequence ID" value="RMZ38955.1"/>
    <property type="molecule type" value="Genomic_DNA"/>
</dbReference>
<feature type="domain" description="Heterokaryon incompatibility" evidence="3">
    <location>
        <begin position="519"/>
        <end position="683"/>
    </location>
</feature>
<dbReference type="AlphaFoldDB" id="A0AB74BZM2"/>
<dbReference type="InterPro" id="IPR010730">
    <property type="entry name" value="HET"/>
</dbReference>
<dbReference type="Pfam" id="PF02668">
    <property type="entry name" value="TauD"/>
    <property type="match status" value="1"/>
</dbReference>
<evidence type="ECO:0000259" key="3">
    <source>
        <dbReference type="Pfam" id="PF06985"/>
    </source>
</evidence>
<organism evidence="4 5">
    <name type="scientific">Aspergillus flavus</name>
    <dbReference type="NCBI Taxonomy" id="5059"/>
    <lineage>
        <taxon>Eukaryota</taxon>
        <taxon>Fungi</taxon>
        <taxon>Dikarya</taxon>
        <taxon>Ascomycota</taxon>
        <taxon>Pezizomycotina</taxon>
        <taxon>Eurotiomycetes</taxon>
        <taxon>Eurotiomycetidae</taxon>
        <taxon>Eurotiales</taxon>
        <taxon>Aspergillaceae</taxon>
        <taxon>Aspergillus</taxon>
        <taxon>Aspergillus subgen. Circumdati</taxon>
    </lineage>
</organism>
<dbReference type="GO" id="GO:0016491">
    <property type="term" value="F:oxidoreductase activity"/>
    <property type="evidence" value="ECO:0007669"/>
    <property type="project" value="UniProtKB-KW"/>
</dbReference>
<evidence type="ECO:0000313" key="5">
    <source>
        <dbReference type="Proteomes" id="UP000275480"/>
    </source>
</evidence>
<evidence type="ECO:0000313" key="4">
    <source>
        <dbReference type="EMBL" id="RMZ38955.1"/>
    </source>
</evidence>
<accession>A0AB74BZM2</accession>
<dbReference type="PANTHER" id="PTHR33112:SF16">
    <property type="entry name" value="HETEROKARYON INCOMPATIBILITY DOMAIN-CONTAINING PROTEIN"/>
    <property type="match status" value="1"/>
</dbReference>
<dbReference type="SUPFAM" id="SSF51197">
    <property type="entry name" value="Clavaminate synthase-like"/>
    <property type="match status" value="1"/>
</dbReference>
<dbReference type="Gene3D" id="3.60.130.10">
    <property type="entry name" value="Clavaminate synthase-like"/>
    <property type="match status" value="1"/>
</dbReference>
<evidence type="ECO:0000259" key="2">
    <source>
        <dbReference type="Pfam" id="PF02668"/>
    </source>
</evidence>
<dbReference type="InterPro" id="IPR042098">
    <property type="entry name" value="TauD-like_sf"/>
</dbReference>
<protein>
    <recommendedName>
        <fullName evidence="6">TauD/TfdA-like domain-containing protein</fullName>
    </recommendedName>
</protein>
<dbReference type="Pfam" id="PF06985">
    <property type="entry name" value="HET"/>
    <property type="match status" value="1"/>
</dbReference>
<evidence type="ECO:0008006" key="6">
    <source>
        <dbReference type="Google" id="ProtNLM"/>
    </source>
</evidence>
<comment type="caution">
    <text evidence="4">The sequence shown here is derived from an EMBL/GenBank/DDBJ whole genome shotgun (WGS) entry which is preliminary data.</text>
</comment>
<gene>
    <name evidence="4" type="ORF">CA14_003406</name>
</gene>
<evidence type="ECO:0000256" key="1">
    <source>
        <dbReference type="ARBA" id="ARBA00023002"/>
    </source>
</evidence>
<name>A0AB74BZM2_ASPFL</name>
<dbReference type="PANTHER" id="PTHR33112">
    <property type="entry name" value="DOMAIN PROTEIN, PUTATIVE-RELATED"/>
    <property type="match status" value="1"/>
</dbReference>
<dbReference type="Proteomes" id="UP000275480">
    <property type="component" value="Unassembled WGS sequence"/>
</dbReference>
<keyword evidence="1" id="KW-0560">Oxidoreductase</keyword>
<reference evidence="4 5" key="1">
    <citation type="submission" date="2018-07" db="EMBL/GenBank/DDBJ databases">
        <title>Identification of spontaneous genetic mutation associated with occurrence of a yellow conidial color mutant of Aspergillus flavus.</title>
        <authorList>
            <person name="Chang P.-K."/>
            <person name="Mack B.M."/>
            <person name="Scharfenstein L."/>
            <person name="Gilbert M.K."/>
        </authorList>
    </citation>
    <scope>NUCLEOTIDE SEQUENCE [LARGE SCALE GENOMIC DNA]</scope>
    <source>
        <strain evidence="4 5">CA14</strain>
    </source>
</reference>